<evidence type="ECO:0000256" key="2">
    <source>
        <dbReference type="ARBA" id="ARBA00022737"/>
    </source>
</evidence>
<dbReference type="InterPro" id="IPR015915">
    <property type="entry name" value="Kelch-typ_b-propeller"/>
</dbReference>
<feature type="region of interest" description="Disordered" evidence="3">
    <location>
        <begin position="1"/>
        <end position="35"/>
    </location>
</feature>
<dbReference type="Gene3D" id="2.120.10.80">
    <property type="entry name" value="Kelch-type beta propeller"/>
    <property type="match status" value="1"/>
</dbReference>
<dbReference type="SMART" id="SM00225">
    <property type="entry name" value="BTB"/>
    <property type="match status" value="1"/>
</dbReference>
<dbReference type="Pfam" id="PF00651">
    <property type="entry name" value="BTB"/>
    <property type="match status" value="1"/>
</dbReference>
<dbReference type="CDD" id="cd18484">
    <property type="entry name" value="BACK_KBTBD11_CMLAP"/>
    <property type="match status" value="1"/>
</dbReference>
<feature type="region of interest" description="Disordered" evidence="3">
    <location>
        <begin position="221"/>
        <end position="240"/>
    </location>
</feature>
<gene>
    <name evidence="5" type="ORF">P4O66_001593</name>
</gene>
<reference evidence="5" key="1">
    <citation type="submission" date="2023-03" db="EMBL/GenBank/DDBJ databases">
        <title>Electrophorus voltai genome.</title>
        <authorList>
            <person name="Bian C."/>
        </authorList>
    </citation>
    <scope>NUCLEOTIDE SEQUENCE</scope>
    <source>
        <strain evidence="5">CB-2022</strain>
        <tissue evidence="5">Muscle</tissue>
    </source>
</reference>
<dbReference type="InterPro" id="IPR011333">
    <property type="entry name" value="SKP1/BTB/POZ_sf"/>
</dbReference>
<proteinExistence type="predicted"/>
<evidence type="ECO:0000256" key="3">
    <source>
        <dbReference type="SAM" id="MobiDB-lite"/>
    </source>
</evidence>
<dbReference type="PANTHER" id="PTHR45972">
    <property type="entry name" value="BTB_2 DOMAIN-CONTAINING PROTEIN"/>
    <property type="match status" value="1"/>
</dbReference>
<comment type="caution">
    <text evidence="5">The sequence shown here is derived from an EMBL/GenBank/DDBJ whole genome shotgun (WGS) entry which is preliminary data.</text>
</comment>
<evidence type="ECO:0000256" key="1">
    <source>
        <dbReference type="ARBA" id="ARBA00022441"/>
    </source>
</evidence>
<dbReference type="Gene3D" id="3.30.710.10">
    <property type="entry name" value="Potassium Channel Kv1.1, Chain A"/>
    <property type="match status" value="1"/>
</dbReference>
<evidence type="ECO:0000313" key="5">
    <source>
        <dbReference type="EMBL" id="KAK1792928.1"/>
    </source>
</evidence>
<dbReference type="PROSITE" id="PS50097">
    <property type="entry name" value="BTB"/>
    <property type="match status" value="1"/>
</dbReference>
<organism evidence="5 6">
    <name type="scientific">Electrophorus voltai</name>
    <dbReference type="NCBI Taxonomy" id="2609070"/>
    <lineage>
        <taxon>Eukaryota</taxon>
        <taxon>Metazoa</taxon>
        <taxon>Chordata</taxon>
        <taxon>Craniata</taxon>
        <taxon>Vertebrata</taxon>
        <taxon>Euteleostomi</taxon>
        <taxon>Actinopterygii</taxon>
        <taxon>Neopterygii</taxon>
        <taxon>Teleostei</taxon>
        <taxon>Ostariophysi</taxon>
        <taxon>Gymnotiformes</taxon>
        <taxon>Gymnotoidei</taxon>
        <taxon>Gymnotidae</taxon>
        <taxon>Electrophorus</taxon>
    </lineage>
</organism>
<dbReference type="CDD" id="cd18275">
    <property type="entry name" value="BTB_POZ_KBTBD11"/>
    <property type="match status" value="1"/>
</dbReference>
<dbReference type="Pfam" id="PF01344">
    <property type="entry name" value="Kelch_1"/>
    <property type="match status" value="2"/>
</dbReference>
<evidence type="ECO:0000259" key="4">
    <source>
        <dbReference type="PROSITE" id="PS50097"/>
    </source>
</evidence>
<keyword evidence="6" id="KW-1185">Reference proteome</keyword>
<dbReference type="Proteomes" id="UP001239994">
    <property type="component" value="Unassembled WGS sequence"/>
</dbReference>
<dbReference type="PANTHER" id="PTHR45972:SF3">
    <property type="entry name" value="KELCH REPEAT AND BTB DOMAIN-CONTAINING PROTEIN 11"/>
    <property type="match status" value="1"/>
</dbReference>
<dbReference type="InterPro" id="IPR052310">
    <property type="entry name" value="Kelch/BTB_domain_protein"/>
</dbReference>
<dbReference type="SUPFAM" id="SSF54695">
    <property type="entry name" value="POZ domain"/>
    <property type="match status" value="1"/>
</dbReference>
<feature type="domain" description="BTB" evidence="4">
    <location>
        <begin position="362"/>
        <end position="422"/>
    </location>
</feature>
<evidence type="ECO:0000313" key="6">
    <source>
        <dbReference type="Proteomes" id="UP001239994"/>
    </source>
</evidence>
<sequence length="824" mass="90473">MTRASPPSWCGKSPCPAREPGGGDSETTGSWGPWGTLTDLKTDEGVVLNPKAGKVKSLRSAWSPARCKGGVGREYNDVAEAGRLLSFLLALCFCELEDVIFLSYSARPWEIPRDTFQQADFLERVKQWNASRDNRRMNTLRDRNTFTVKADVIFHAANHDPSGQSIIPEGNDDDCIPRAAVLDTGTPQGHHALCQQRSWDTVEFGSLTETGSLGCGLAAGESLQDGSSSDSGFQEHPQPVGGAKAEMLDLVVGHPNEAFSKNGIKECSSGNEVSCSLDASLKTRLDTAEENEATKSLSDVRNKETRRLEQALGHFLGSDTERRGGVGSPYGAMHGQSAPGLAQVVKHSGNGLGSTPSLREQPDLVIEVGGQKIQAHKCVLAEKSDYFKARLSRDILKVKGVNYKTLTVLIDYVYSSKMDVNKENVVDVITGAKILQMPCAVQAAVDGVSSQLTSENCYEILAIAKKQRLNTLKETAYRFMSDNFLQVLRDPAVYGRLTGAERDLVLRKRMEGGACLMAAEIEDVFERAGSRPPSRSNSRPQSPLLGASLEDSHVIYCYSEATRDWRTLTVMPEDVSTKGCGICCMYNYLFVAGGIRGCSEKAKASDRVFCYNPVTDRWSEVRPMSQARAQLKLVSADGCLYAVGGECLFTVERYDPRADRWTAVAALPKGAFAVAHEATACNGELYVSGGSLFYRLLKYDPKRDEWQECPYNNSRRKSADMVALRNFIYRFDVGRELGVGVFKYNTIVKMWHDCAAQRQGSSLPFRCAVLGNCIYCVNKNQTLKFVVEEDGARFAEEPLKAPQDAKGVLFPFVLNLPDRGDRNV</sequence>
<keyword evidence="2" id="KW-0677">Repeat</keyword>
<dbReference type="EMBL" id="JAROKS010000018">
    <property type="protein sequence ID" value="KAK1792928.1"/>
    <property type="molecule type" value="Genomic_DNA"/>
</dbReference>
<dbReference type="AlphaFoldDB" id="A0AAD8Z4E5"/>
<dbReference type="SUPFAM" id="SSF117281">
    <property type="entry name" value="Kelch motif"/>
    <property type="match status" value="1"/>
</dbReference>
<dbReference type="InterPro" id="IPR000210">
    <property type="entry name" value="BTB/POZ_dom"/>
</dbReference>
<dbReference type="SMART" id="SM00612">
    <property type="entry name" value="Kelch"/>
    <property type="match status" value="3"/>
</dbReference>
<dbReference type="InterPro" id="IPR006652">
    <property type="entry name" value="Kelch_1"/>
</dbReference>
<name>A0AAD8Z4E5_9TELE</name>
<keyword evidence="1" id="KW-0880">Kelch repeat</keyword>
<accession>A0AAD8Z4E5</accession>
<protein>
    <recommendedName>
        <fullName evidence="4">BTB domain-containing protein</fullName>
    </recommendedName>
</protein>